<protein>
    <submittedName>
        <fullName evidence="3">TMEM68 protein</fullName>
    </submittedName>
</protein>
<dbReference type="AlphaFoldDB" id="A0A8K0EJ00"/>
<reference evidence="3" key="1">
    <citation type="submission" date="2022-01" db="EMBL/GenBank/DDBJ databases">
        <authorList>
            <person name="Braso-Vives M."/>
        </authorList>
    </citation>
    <scope>NUCLEOTIDE SEQUENCE</scope>
</reference>
<dbReference type="GO" id="GO:0016746">
    <property type="term" value="F:acyltransferase activity"/>
    <property type="evidence" value="ECO:0007669"/>
    <property type="project" value="InterPro"/>
</dbReference>
<dbReference type="OrthoDB" id="44277at2759"/>
<evidence type="ECO:0000256" key="1">
    <source>
        <dbReference type="SAM" id="Phobius"/>
    </source>
</evidence>
<dbReference type="GO" id="GO:0016020">
    <property type="term" value="C:membrane"/>
    <property type="evidence" value="ECO:0007669"/>
    <property type="project" value="TreeGrafter"/>
</dbReference>
<keyword evidence="4" id="KW-1185">Reference proteome</keyword>
<dbReference type="Pfam" id="PF01553">
    <property type="entry name" value="Acyltransferase"/>
    <property type="match status" value="1"/>
</dbReference>
<name>A0A8K0EJ00_BRALA</name>
<organism evidence="3 4">
    <name type="scientific">Branchiostoma lanceolatum</name>
    <name type="common">Common lancelet</name>
    <name type="synonym">Amphioxus lanceolatum</name>
    <dbReference type="NCBI Taxonomy" id="7740"/>
    <lineage>
        <taxon>Eukaryota</taxon>
        <taxon>Metazoa</taxon>
        <taxon>Chordata</taxon>
        <taxon>Cephalochordata</taxon>
        <taxon>Leptocardii</taxon>
        <taxon>Amphioxiformes</taxon>
        <taxon>Branchiostomatidae</taxon>
        <taxon>Branchiostoma</taxon>
    </lineage>
</organism>
<dbReference type="PANTHER" id="PTHR22753:SF14">
    <property type="entry name" value="MONOACYLGLYCEROL_DIACYLGLYCEROL O-ACYLTRANSFERASE"/>
    <property type="match status" value="1"/>
</dbReference>
<sequence length="362" mass="41040">MSFRQATEYSLVCNATTERLFTNTTVLSWTESVTVAIEELRIVMATVHAVREVVGVTGVDLETIFFYYVPRIIAVLFIVPWYIMGSLFVNAIIIRFYSEMYNLTDPFDGNAIWQKARCAVSAFWAVQAKLLHGYEIHGYEKLPKDGPGLIVYYHGTLPVDMYYMMSRINLDQERPLCAMTDRFMFSIPGLSFMMDAMGVHRGEPDHCVKLLKEGKLLAPGAGGCGRLCSDTSTTASSGSTGWASQMWRKGPDVPIFPMFTQNLREVFRTPRFGIPFLEWVYEKTRMPVVLIYGGFPVKLRTYIGDPIYDPSLSAAELAKKVNALYRPHDAIEELIERHQRIPGSTFHALLERFQGFMPFGKA</sequence>
<keyword evidence="1" id="KW-1133">Transmembrane helix</keyword>
<feature type="domain" description="Phospholipid/glycerol acyltransferase" evidence="2">
    <location>
        <begin position="135"/>
        <end position="258"/>
    </location>
</feature>
<evidence type="ECO:0000313" key="3">
    <source>
        <dbReference type="EMBL" id="CAH1255116.1"/>
    </source>
</evidence>
<dbReference type="InterPro" id="IPR002123">
    <property type="entry name" value="Plipid/glycerol_acylTrfase"/>
</dbReference>
<proteinExistence type="predicted"/>
<keyword evidence="1" id="KW-0812">Transmembrane</keyword>
<dbReference type="EMBL" id="OV696687">
    <property type="protein sequence ID" value="CAH1255116.1"/>
    <property type="molecule type" value="Genomic_DNA"/>
</dbReference>
<dbReference type="Proteomes" id="UP000838412">
    <property type="component" value="Chromosome 2"/>
</dbReference>
<evidence type="ECO:0000313" key="4">
    <source>
        <dbReference type="Proteomes" id="UP000838412"/>
    </source>
</evidence>
<evidence type="ECO:0000259" key="2">
    <source>
        <dbReference type="Pfam" id="PF01553"/>
    </source>
</evidence>
<keyword evidence="1" id="KW-0472">Membrane</keyword>
<dbReference type="PANTHER" id="PTHR22753">
    <property type="entry name" value="TRANSMEMBRANE PROTEIN 68"/>
    <property type="match status" value="1"/>
</dbReference>
<accession>A0A8K0EJ00</accession>
<gene>
    <name evidence="3" type="primary">TMEM68</name>
    <name evidence="3" type="ORF">BLAG_LOCUS14282</name>
</gene>
<dbReference type="CDD" id="cd07987">
    <property type="entry name" value="LPLAT_MGAT-like"/>
    <property type="match status" value="1"/>
</dbReference>
<feature type="transmembrane region" description="Helical" evidence="1">
    <location>
        <begin position="72"/>
        <end position="93"/>
    </location>
</feature>